<comment type="caution">
    <text evidence="3">The sequence shown here is derived from an EMBL/GenBank/DDBJ whole genome shotgun (WGS) entry which is preliminary data.</text>
</comment>
<keyword evidence="2" id="KW-0472">Membrane</keyword>
<dbReference type="EMBL" id="JBHSPW010000006">
    <property type="protein sequence ID" value="MFC5894167.1"/>
    <property type="molecule type" value="Genomic_DNA"/>
</dbReference>
<evidence type="ECO:0000313" key="3">
    <source>
        <dbReference type="EMBL" id="MFC5894167.1"/>
    </source>
</evidence>
<evidence type="ECO:0000313" key="4">
    <source>
        <dbReference type="Proteomes" id="UP001596241"/>
    </source>
</evidence>
<reference evidence="4" key="1">
    <citation type="journal article" date="2019" name="Int. J. Syst. Evol. Microbiol.">
        <title>The Global Catalogue of Microorganisms (GCM) 10K type strain sequencing project: providing services to taxonomists for standard genome sequencing and annotation.</title>
        <authorList>
            <consortium name="The Broad Institute Genomics Platform"/>
            <consortium name="The Broad Institute Genome Sequencing Center for Infectious Disease"/>
            <person name="Wu L."/>
            <person name="Ma J."/>
        </authorList>
    </citation>
    <scope>NUCLEOTIDE SEQUENCE [LARGE SCALE GENOMIC DNA]</scope>
    <source>
        <strain evidence="4">CGMCC 1.15809</strain>
    </source>
</reference>
<evidence type="ECO:0000256" key="1">
    <source>
        <dbReference type="SAM" id="MobiDB-lite"/>
    </source>
</evidence>
<keyword evidence="2" id="KW-0812">Transmembrane</keyword>
<accession>A0ABW1FI64</accession>
<dbReference type="Proteomes" id="UP001596241">
    <property type="component" value="Unassembled WGS sequence"/>
</dbReference>
<evidence type="ECO:0008006" key="5">
    <source>
        <dbReference type="Google" id="ProtNLM"/>
    </source>
</evidence>
<evidence type="ECO:0000256" key="2">
    <source>
        <dbReference type="SAM" id="Phobius"/>
    </source>
</evidence>
<proteinExistence type="predicted"/>
<keyword evidence="4" id="KW-1185">Reference proteome</keyword>
<organism evidence="3 4">
    <name type="scientific">Streptomyces ramulosus</name>
    <dbReference type="NCBI Taxonomy" id="47762"/>
    <lineage>
        <taxon>Bacteria</taxon>
        <taxon>Bacillati</taxon>
        <taxon>Actinomycetota</taxon>
        <taxon>Actinomycetes</taxon>
        <taxon>Kitasatosporales</taxon>
        <taxon>Streptomycetaceae</taxon>
        <taxon>Streptomyces</taxon>
    </lineage>
</organism>
<protein>
    <recommendedName>
        <fullName evidence="5">DUF202 domain-containing protein</fullName>
    </recommendedName>
</protein>
<feature type="region of interest" description="Disordered" evidence="1">
    <location>
        <begin position="1"/>
        <end position="36"/>
    </location>
</feature>
<dbReference type="RefSeq" id="WP_345083632.1">
    <property type="nucleotide sequence ID" value="NZ_BAAAWG010000007.1"/>
</dbReference>
<feature type="transmembrane region" description="Helical" evidence="2">
    <location>
        <begin position="71"/>
        <end position="89"/>
    </location>
</feature>
<sequence length="132" mass="14390">MKRGQDGRVGNGLYGQSGQRPDLLPDDPPEEPMPRMHVGWAFSDDPYKAFPAGLTHTQRVLAVRIHNSTRAFVQCLIFGGAFLVFGAAYRKFDVTIAAVGALVGVGLVAFGVRSLVKSFGFRRELRRVNQGG</sequence>
<gene>
    <name evidence="3" type="ORF">ACFP3M_15205</name>
</gene>
<feature type="transmembrane region" description="Helical" evidence="2">
    <location>
        <begin position="95"/>
        <end position="116"/>
    </location>
</feature>
<name>A0ABW1FI64_9ACTN</name>
<keyword evidence="2" id="KW-1133">Transmembrane helix</keyword>